<dbReference type="SMART" id="SM00267">
    <property type="entry name" value="GGDEF"/>
    <property type="match status" value="1"/>
</dbReference>
<evidence type="ECO:0000259" key="3">
    <source>
        <dbReference type="PROSITE" id="PS50113"/>
    </source>
</evidence>
<dbReference type="RefSeq" id="WP_104429424.1">
    <property type="nucleotide sequence ID" value="NZ_PTIZ01000007.1"/>
</dbReference>
<dbReference type="SMART" id="SM00086">
    <property type="entry name" value="PAC"/>
    <property type="match status" value="3"/>
</dbReference>
<dbReference type="SUPFAM" id="SSF55073">
    <property type="entry name" value="Nucleotide cyclase"/>
    <property type="match status" value="1"/>
</dbReference>
<dbReference type="Pfam" id="PF08448">
    <property type="entry name" value="PAS_4"/>
    <property type="match status" value="1"/>
</dbReference>
<dbReference type="InterPro" id="IPR029787">
    <property type="entry name" value="Nucleotide_cyclase"/>
</dbReference>
<dbReference type="Pfam" id="PF00990">
    <property type="entry name" value="GGDEF"/>
    <property type="match status" value="1"/>
</dbReference>
<sequence>MADQAGMNEQALHAEIARLNKVVQALINRAESSANIDTSDFNLFQSTITLEDLVRRRTDELEAALRENEKITRALRESENHNRLLVENSPMCIHEIDMGGRIVSMNMAGLCMLGLKEECEIQGYLYLDSVSTADRERVAALLTQAYAGVSSHFEFKAAGPLGKIYKSCFVPINNKNGGVEKLMGITEDITERKRLEQQLVEREELFRAIFEQAPSAIELIDPETLRFVEANPAACRMLGYTHEEFLQLRLVDTQADLNEEALVTAVRQEGESGEMSLENRHRCKNGDILDVEINSRMLDLSGKRLLVGVWRDITEHKRAQQEIKLKNTILQTQQEVSPDAILVVDENAHIISYNQQFIDLWQLSPLLVSERLDAPVLQTVVEQVAEPEAFLARVQYLYEHRDDKSHEEIQLKDGRIFDRYSAPATGADGQYYGRVWYFRDITERKRAEEDLRIIAGVFDNSQEGIVITDANNVFLNVNPAFTQITGYTREEVIGKDPKMLSSGRQQDKTYYAKMWQALKQNRTWRGEIWNRRKSGEVFTELLSIAAICDDDGRVRRYVGVFSDISYLKAHEAELSQVAYYDALTGIPNRRLLADRMVQAIAQAQRSGRMLFVCYLDLDGFKQVNDRCGHEAGDQLLVEVSRRLQDALRAGDTVARLGGDEFVVLFNDLAGERECCQILDRILEIIALPIVIGSHEVAVSASIGVSFHTSANEDGDTLLRQADQAMYVVKQTGKSRYHLYDAKHD</sequence>
<dbReference type="InterPro" id="IPR000160">
    <property type="entry name" value="GGDEF_dom"/>
</dbReference>
<dbReference type="NCBIfam" id="TIGR00229">
    <property type="entry name" value="sensory_box"/>
    <property type="match status" value="4"/>
</dbReference>
<dbReference type="InterPro" id="IPR001610">
    <property type="entry name" value="PAC"/>
</dbReference>
<reference evidence="5 6" key="1">
    <citation type="submission" date="2018-02" db="EMBL/GenBank/DDBJ databases">
        <title>Subsurface microbial communities from deep shales in Ohio and West Virginia, USA.</title>
        <authorList>
            <person name="Wrighton K."/>
        </authorList>
    </citation>
    <scope>NUCLEOTIDE SEQUENCE [LARGE SCALE GENOMIC DNA]</scope>
    <source>
        <strain evidence="5 6">OWC-DMM</strain>
    </source>
</reference>
<dbReference type="GO" id="GO:0003824">
    <property type="term" value="F:catalytic activity"/>
    <property type="evidence" value="ECO:0007669"/>
    <property type="project" value="UniProtKB-ARBA"/>
</dbReference>
<dbReference type="InterPro" id="IPR000014">
    <property type="entry name" value="PAS"/>
</dbReference>
<name>A0A2S6HBS7_9GAMM</name>
<dbReference type="AlphaFoldDB" id="A0A2S6HBS7"/>
<proteinExistence type="predicted"/>
<dbReference type="InterPro" id="IPR052155">
    <property type="entry name" value="Biofilm_reg_signaling"/>
</dbReference>
<dbReference type="PANTHER" id="PTHR44757">
    <property type="entry name" value="DIGUANYLATE CYCLASE DGCP"/>
    <property type="match status" value="1"/>
</dbReference>
<dbReference type="InterPro" id="IPR035965">
    <property type="entry name" value="PAS-like_dom_sf"/>
</dbReference>
<feature type="domain" description="PAS" evidence="2">
    <location>
        <begin position="202"/>
        <end position="246"/>
    </location>
</feature>
<comment type="caution">
    <text evidence="5">The sequence shown here is derived from an EMBL/GenBank/DDBJ whole genome shotgun (WGS) entry which is preliminary data.</text>
</comment>
<evidence type="ECO:0000259" key="2">
    <source>
        <dbReference type="PROSITE" id="PS50112"/>
    </source>
</evidence>
<dbReference type="CDD" id="cd00130">
    <property type="entry name" value="PAS"/>
    <property type="match status" value="2"/>
</dbReference>
<feature type="domain" description="GGDEF" evidence="4">
    <location>
        <begin position="608"/>
        <end position="741"/>
    </location>
</feature>
<evidence type="ECO:0000313" key="5">
    <source>
        <dbReference type="EMBL" id="PPK74902.1"/>
    </source>
</evidence>
<dbReference type="PROSITE" id="PS50112">
    <property type="entry name" value="PAS"/>
    <property type="match status" value="2"/>
</dbReference>
<dbReference type="EMBL" id="PTIZ01000007">
    <property type="protein sequence ID" value="PPK74902.1"/>
    <property type="molecule type" value="Genomic_DNA"/>
</dbReference>
<evidence type="ECO:0000259" key="4">
    <source>
        <dbReference type="PROSITE" id="PS50887"/>
    </source>
</evidence>
<dbReference type="FunFam" id="3.30.70.270:FF:000001">
    <property type="entry name" value="Diguanylate cyclase domain protein"/>
    <property type="match status" value="1"/>
</dbReference>
<feature type="domain" description="PAC" evidence="3">
    <location>
        <begin position="522"/>
        <end position="576"/>
    </location>
</feature>
<feature type="domain" description="PAC" evidence="3">
    <location>
        <begin position="271"/>
        <end position="325"/>
    </location>
</feature>
<dbReference type="Gene3D" id="3.30.70.270">
    <property type="match status" value="1"/>
</dbReference>
<dbReference type="SUPFAM" id="SSF55785">
    <property type="entry name" value="PYP-like sensor domain (PAS domain)"/>
    <property type="match status" value="4"/>
</dbReference>
<dbReference type="Pfam" id="PF13426">
    <property type="entry name" value="PAS_9"/>
    <property type="match status" value="2"/>
</dbReference>
<gene>
    <name evidence="5" type="ORF">B0F87_107145</name>
</gene>
<protein>
    <submittedName>
        <fullName evidence="5">PAS domain S-box-containing protein/diguanylate cyclase (GGDEF)-like protein</fullName>
    </submittedName>
</protein>
<dbReference type="Gene3D" id="3.30.450.20">
    <property type="entry name" value="PAS domain"/>
    <property type="match status" value="4"/>
</dbReference>
<dbReference type="PROSITE" id="PS50887">
    <property type="entry name" value="GGDEF"/>
    <property type="match status" value="1"/>
</dbReference>
<dbReference type="NCBIfam" id="TIGR00254">
    <property type="entry name" value="GGDEF"/>
    <property type="match status" value="1"/>
</dbReference>
<dbReference type="Proteomes" id="UP000240010">
    <property type="component" value="Unassembled WGS sequence"/>
</dbReference>
<dbReference type="InterPro" id="IPR000700">
    <property type="entry name" value="PAS-assoc_C"/>
</dbReference>
<dbReference type="SMART" id="SM00091">
    <property type="entry name" value="PAS"/>
    <property type="match status" value="4"/>
</dbReference>
<feature type="domain" description="PAC" evidence="3">
    <location>
        <begin position="151"/>
        <end position="201"/>
    </location>
</feature>
<evidence type="ECO:0000256" key="1">
    <source>
        <dbReference type="ARBA" id="ARBA00001946"/>
    </source>
</evidence>
<organism evidence="5 6">
    <name type="scientific">Methylobacter tundripaludum</name>
    <dbReference type="NCBI Taxonomy" id="173365"/>
    <lineage>
        <taxon>Bacteria</taxon>
        <taxon>Pseudomonadati</taxon>
        <taxon>Pseudomonadota</taxon>
        <taxon>Gammaproteobacteria</taxon>
        <taxon>Methylococcales</taxon>
        <taxon>Methylococcaceae</taxon>
        <taxon>Methylobacter</taxon>
    </lineage>
</organism>
<dbReference type="PANTHER" id="PTHR44757:SF2">
    <property type="entry name" value="BIOFILM ARCHITECTURE MAINTENANCE PROTEIN MBAA"/>
    <property type="match status" value="1"/>
</dbReference>
<dbReference type="PROSITE" id="PS50113">
    <property type="entry name" value="PAC"/>
    <property type="match status" value="4"/>
</dbReference>
<feature type="domain" description="PAS" evidence="2">
    <location>
        <begin position="450"/>
        <end position="495"/>
    </location>
</feature>
<dbReference type="InterPro" id="IPR013656">
    <property type="entry name" value="PAS_4"/>
</dbReference>
<accession>A0A2S6HBS7</accession>
<evidence type="ECO:0000313" key="6">
    <source>
        <dbReference type="Proteomes" id="UP000240010"/>
    </source>
</evidence>
<feature type="domain" description="PAC" evidence="3">
    <location>
        <begin position="402"/>
        <end position="453"/>
    </location>
</feature>
<comment type="cofactor">
    <cofactor evidence="1">
        <name>Mg(2+)</name>
        <dbReference type="ChEBI" id="CHEBI:18420"/>
    </cofactor>
</comment>
<dbReference type="CDD" id="cd01949">
    <property type="entry name" value="GGDEF"/>
    <property type="match status" value="1"/>
</dbReference>
<dbReference type="Pfam" id="PF12860">
    <property type="entry name" value="PAS_7"/>
    <property type="match status" value="1"/>
</dbReference>
<dbReference type="InterPro" id="IPR043128">
    <property type="entry name" value="Rev_trsase/Diguanyl_cyclase"/>
</dbReference>